<proteinExistence type="inferred from homology"/>
<feature type="binding site" evidence="13">
    <location>
        <position position="56"/>
    </location>
    <ligand>
        <name>ATP</name>
        <dbReference type="ChEBI" id="CHEBI:30616"/>
    </ligand>
</feature>
<evidence type="ECO:0000256" key="9">
    <source>
        <dbReference type="ARBA" id="ARBA00023211"/>
    </source>
</evidence>
<evidence type="ECO:0000256" key="12">
    <source>
        <dbReference type="ARBA" id="ARBA00058225"/>
    </source>
</evidence>
<comment type="catalytic activity">
    <reaction evidence="11">
        <text>L-seryl-[protein] + ATP = O-phospho-L-seryl-[protein] + ADP + H(+)</text>
        <dbReference type="Rhea" id="RHEA:17989"/>
        <dbReference type="Rhea" id="RHEA-COMP:9863"/>
        <dbReference type="Rhea" id="RHEA-COMP:11604"/>
        <dbReference type="ChEBI" id="CHEBI:15378"/>
        <dbReference type="ChEBI" id="CHEBI:29999"/>
        <dbReference type="ChEBI" id="CHEBI:30616"/>
        <dbReference type="ChEBI" id="CHEBI:83421"/>
        <dbReference type="ChEBI" id="CHEBI:456216"/>
        <dbReference type="EC" id="2.7.11.1"/>
    </reaction>
</comment>
<dbReference type="Proteomes" id="UP000604825">
    <property type="component" value="Unassembled WGS sequence"/>
</dbReference>
<dbReference type="SUPFAM" id="SSF56112">
    <property type="entry name" value="Protein kinase-like (PK-like)"/>
    <property type="match status" value="1"/>
</dbReference>
<evidence type="ECO:0000256" key="7">
    <source>
        <dbReference type="ARBA" id="ARBA00022777"/>
    </source>
</evidence>
<evidence type="ECO:0000256" key="10">
    <source>
        <dbReference type="ARBA" id="ARBA00047899"/>
    </source>
</evidence>
<evidence type="ECO:0000313" key="18">
    <source>
        <dbReference type="Proteomes" id="UP000604825"/>
    </source>
</evidence>
<comment type="cofactor">
    <cofactor evidence="1">
        <name>Mn(2+)</name>
        <dbReference type="ChEBI" id="CHEBI:29035"/>
    </cofactor>
</comment>
<dbReference type="CDD" id="cd12195">
    <property type="entry name" value="CIPK_C"/>
    <property type="match status" value="1"/>
</dbReference>
<evidence type="ECO:0000256" key="14">
    <source>
        <dbReference type="RuleBase" id="RU000304"/>
    </source>
</evidence>
<dbReference type="PROSITE" id="PS00108">
    <property type="entry name" value="PROTEIN_KINASE_ST"/>
    <property type="match status" value="1"/>
</dbReference>
<evidence type="ECO:0000256" key="13">
    <source>
        <dbReference type="PROSITE-ProRule" id="PRU10141"/>
    </source>
</evidence>
<dbReference type="InterPro" id="IPR018451">
    <property type="entry name" value="NAF/FISL_domain"/>
</dbReference>
<dbReference type="GO" id="GO:0004674">
    <property type="term" value="F:protein serine/threonine kinase activity"/>
    <property type="evidence" value="ECO:0007669"/>
    <property type="project" value="UniProtKB-KW"/>
</dbReference>
<dbReference type="GO" id="GO:0005524">
    <property type="term" value="F:ATP binding"/>
    <property type="evidence" value="ECO:0007669"/>
    <property type="project" value="UniProtKB-UniRule"/>
</dbReference>
<dbReference type="SMART" id="SM00220">
    <property type="entry name" value="S_TKc"/>
    <property type="match status" value="1"/>
</dbReference>
<organism evidence="17 18">
    <name type="scientific">Miscanthus lutarioriparius</name>
    <dbReference type="NCBI Taxonomy" id="422564"/>
    <lineage>
        <taxon>Eukaryota</taxon>
        <taxon>Viridiplantae</taxon>
        <taxon>Streptophyta</taxon>
        <taxon>Embryophyta</taxon>
        <taxon>Tracheophyta</taxon>
        <taxon>Spermatophyta</taxon>
        <taxon>Magnoliopsida</taxon>
        <taxon>Liliopsida</taxon>
        <taxon>Poales</taxon>
        <taxon>Poaceae</taxon>
        <taxon>PACMAD clade</taxon>
        <taxon>Panicoideae</taxon>
        <taxon>Andropogonodae</taxon>
        <taxon>Andropogoneae</taxon>
        <taxon>Saccharinae</taxon>
        <taxon>Miscanthus</taxon>
    </lineage>
</organism>
<evidence type="ECO:0000256" key="4">
    <source>
        <dbReference type="ARBA" id="ARBA00022527"/>
    </source>
</evidence>
<reference evidence="17" key="1">
    <citation type="submission" date="2020-10" db="EMBL/GenBank/DDBJ databases">
        <authorList>
            <person name="Han B."/>
            <person name="Lu T."/>
            <person name="Zhao Q."/>
            <person name="Huang X."/>
            <person name="Zhao Y."/>
        </authorList>
    </citation>
    <scope>NUCLEOTIDE SEQUENCE</scope>
</reference>
<dbReference type="InterPro" id="IPR000719">
    <property type="entry name" value="Prot_kinase_dom"/>
</dbReference>
<dbReference type="PROSITE" id="PS50816">
    <property type="entry name" value="NAF"/>
    <property type="match status" value="1"/>
</dbReference>
<keyword evidence="6 13" id="KW-0547">Nucleotide-binding</keyword>
<evidence type="ECO:0000256" key="6">
    <source>
        <dbReference type="ARBA" id="ARBA00022741"/>
    </source>
</evidence>
<dbReference type="EC" id="2.7.11.1" evidence="3"/>
<gene>
    <name evidence="17" type="ORF">NCGR_LOCUS10869</name>
</gene>
<dbReference type="PROSITE" id="PS00107">
    <property type="entry name" value="PROTEIN_KINASE_ATP"/>
    <property type="match status" value="1"/>
</dbReference>
<dbReference type="OrthoDB" id="193931at2759"/>
<evidence type="ECO:0000313" key="17">
    <source>
        <dbReference type="EMBL" id="CAD6216690.1"/>
    </source>
</evidence>
<evidence type="ECO:0000256" key="8">
    <source>
        <dbReference type="ARBA" id="ARBA00022840"/>
    </source>
</evidence>
<name>A0A811N194_9POAL</name>
<dbReference type="Pfam" id="PF03822">
    <property type="entry name" value="NAF"/>
    <property type="match status" value="1"/>
</dbReference>
<dbReference type="Gene3D" id="1.10.510.10">
    <property type="entry name" value="Transferase(Phosphotransferase) domain 1"/>
    <property type="match status" value="1"/>
</dbReference>
<evidence type="ECO:0000256" key="11">
    <source>
        <dbReference type="ARBA" id="ARBA00048679"/>
    </source>
</evidence>
<comment type="caution">
    <text evidence="17">The sequence shown here is derived from an EMBL/GenBank/DDBJ whole genome shotgun (WGS) entry which is preliminary data.</text>
</comment>
<dbReference type="InterPro" id="IPR011009">
    <property type="entry name" value="Kinase-like_dom_sf"/>
</dbReference>
<comment type="function">
    <text evidence="12">CIPK serine-threonine protein kinases interact with CBL proteins. Binding of a CBL protein to the regulatory NAF domain of CIPK protein lead to the activation of the kinase in a calcium-dependent manner.</text>
</comment>
<keyword evidence="9" id="KW-0464">Manganese</keyword>
<evidence type="ECO:0000256" key="3">
    <source>
        <dbReference type="ARBA" id="ARBA00012513"/>
    </source>
</evidence>
<accession>A0A811N194</accession>
<dbReference type="GO" id="GO:0007165">
    <property type="term" value="P:signal transduction"/>
    <property type="evidence" value="ECO:0007669"/>
    <property type="project" value="InterPro"/>
</dbReference>
<evidence type="ECO:0000256" key="5">
    <source>
        <dbReference type="ARBA" id="ARBA00022679"/>
    </source>
</evidence>
<sequence>MPPATGAVASAAADSPPAAGTVLLGRYELGGLLGRGASAKVYLARDLLTGRSVAIKSFPNPRAAASATGDRPVAIEREAGILRLLRHRHVVRLHEILATRKKVHFVLDLAGGGELFSLVDASGRMTEDLARHYFRQLVSAVRYCHARGVYHRDIKPENLLLDEAGALMVADFGLGAVATATDGAAEDGSLLRHTMCGTPAYVAPEILSRKGYEPAKVDIWSCGVVLFVLAAGYLPFNDASLVNMYRKIYAGRFRCPAWFSPALRDLLRRVLDPDPSARIDADGIVAHPWFRHGASDEELGRLMHGGGEQEEAWFGPAEFKADEEDREPTAFDILSFSPGSDLSALFVGGGKERVFVAEPAAAVLARVEAAGRKGGYRVRKDGKRAGGGPVYVEDEEGGGGGVVAKVSVFRLADAVSVVEVVKGDGADAALFWTELLEPAVKPPVVS</sequence>
<evidence type="ECO:0000256" key="1">
    <source>
        <dbReference type="ARBA" id="ARBA00001936"/>
    </source>
</evidence>
<dbReference type="PROSITE" id="PS50011">
    <property type="entry name" value="PROTEIN_KINASE_DOM"/>
    <property type="match status" value="1"/>
</dbReference>
<keyword evidence="18" id="KW-1185">Reference proteome</keyword>
<dbReference type="InterPro" id="IPR004041">
    <property type="entry name" value="NAF_dom"/>
</dbReference>
<dbReference type="PANTHER" id="PTHR43895:SF151">
    <property type="entry name" value="CBL-INTERACTING SERINE_THREONINE-PROTEIN KINASE 11"/>
    <property type="match status" value="1"/>
</dbReference>
<keyword evidence="8 13" id="KW-0067">ATP-binding</keyword>
<keyword evidence="7" id="KW-0418">Kinase</keyword>
<keyword evidence="4 14" id="KW-0723">Serine/threonine-protein kinase</keyword>
<dbReference type="AlphaFoldDB" id="A0A811N194"/>
<comment type="similarity">
    <text evidence="2">Belongs to the protein kinase superfamily. CAMK Ser/Thr protein kinase family. SNF1 subfamily.</text>
</comment>
<dbReference type="InterPro" id="IPR008271">
    <property type="entry name" value="Ser/Thr_kinase_AS"/>
</dbReference>
<evidence type="ECO:0000259" key="16">
    <source>
        <dbReference type="PROSITE" id="PS50816"/>
    </source>
</evidence>
<dbReference type="Pfam" id="PF00069">
    <property type="entry name" value="Pkinase"/>
    <property type="match status" value="1"/>
</dbReference>
<keyword evidence="5" id="KW-0808">Transferase</keyword>
<dbReference type="Gene3D" id="3.30.310.80">
    <property type="entry name" value="Kinase associated domain 1, KA1"/>
    <property type="match status" value="1"/>
</dbReference>
<evidence type="ECO:0000256" key="2">
    <source>
        <dbReference type="ARBA" id="ARBA00006234"/>
    </source>
</evidence>
<feature type="domain" description="Protein kinase" evidence="15">
    <location>
        <begin position="27"/>
        <end position="290"/>
    </location>
</feature>
<dbReference type="InterPro" id="IPR017441">
    <property type="entry name" value="Protein_kinase_ATP_BS"/>
</dbReference>
<feature type="domain" description="NAF" evidence="16">
    <location>
        <begin position="323"/>
        <end position="347"/>
    </location>
</feature>
<dbReference type="EMBL" id="CAJGYO010000003">
    <property type="protein sequence ID" value="CAD6216690.1"/>
    <property type="molecule type" value="Genomic_DNA"/>
</dbReference>
<protein>
    <recommendedName>
        <fullName evidence="3">non-specific serine/threonine protein kinase</fullName>
        <ecNumber evidence="3">2.7.11.1</ecNumber>
    </recommendedName>
</protein>
<dbReference type="FunFam" id="1.10.510.10:FF:000571">
    <property type="entry name" value="Maternal embryonic leucine zipper kinase"/>
    <property type="match status" value="1"/>
</dbReference>
<evidence type="ECO:0000259" key="15">
    <source>
        <dbReference type="PROSITE" id="PS50011"/>
    </source>
</evidence>
<dbReference type="PANTHER" id="PTHR43895">
    <property type="entry name" value="CALCIUM/CALMODULIN-DEPENDENT PROTEIN KINASE KINASE-RELATED"/>
    <property type="match status" value="1"/>
</dbReference>
<comment type="catalytic activity">
    <reaction evidence="10">
        <text>L-threonyl-[protein] + ATP = O-phospho-L-threonyl-[protein] + ADP + H(+)</text>
        <dbReference type="Rhea" id="RHEA:46608"/>
        <dbReference type="Rhea" id="RHEA-COMP:11060"/>
        <dbReference type="Rhea" id="RHEA-COMP:11605"/>
        <dbReference type="ChEBI" id="CHEBI:15378"/>
        <dbReference type="ChEBI" id="CHEBI:30013"/>
        <dbReference type="ChEBI" id="CHEBI:30616"/>
        <dbReference type="ChEBI" id="CHEBI:61977"/>
        <dbReference type="ChEBI" id="CHEBI:456216"/>
        <dbReference type="EC" id="2.7.11.1"/>
    </reaction>
</comment>